<dbReference type="STRING" id="1293439.WH87_04820"/>
<keyword evidence="2" id="KW-1185">Reference proteome</keyword>
<dbReference type="AlphaFoldDB" id="A0A0F5QHM1"/>
<accession>A0A0F5QHM1</accession>
<name>A0A0F5QHM1_9HYPH</name>
<protein>
    <submittedName>
        <fullName evidence="1">Uncharacterized protein</fullName>
    </submittedName>
</protein>
<dbReference type="EMBL" id="LANJ01000011">
    <property type="protein sequence ID" value="KKC39519.1"/>
    <property type="molecule type" value="Genomic_DNA"/>
</dbReference>
<gene>
    <name evidence="1" type="ORF">WH87_04820</name>
</gene>
<organism evidence="1 2">
    <name type="scientific">Devosia epidermidihirudinis</name>
    <dbReference type="NCBI Taxonomy" id="1293439"/>
    <lineage>
        <taxon>Bacteria</taxon>
        <taxon>Pseudomonadati</taxon>
        <taxon>Pseudomonadota</taxon>
        <taxon>Alphaproteobacteria</taxon>
        <taxon>Hyphomicrobiales</taxon>
        <taxon>Devosiaceae</taxon>
        <taxon>Devosia</taxon>
    </lineage>
</organism>
<dbReference type="Proteomes" id="UP000033411">
    <property type="component" value="Unassembled WGS sequence"/>
</dbReference>
<sequence length="69" mass="7343">MATIIIPSASGAGDSDFMAFTPLSELFTDPVVRSIFRDAERDQGFAFTIPTPDSPVFDGGAEAELEFVA</sequence>
<reference evidence="1 2" key="1">
    <citation type="submission" date="2015-03" db="EMBL/GenBank/DDBJ databases">
        <authorList>
            <person name="Lepp D."/>
            <person name="Hassan Y.I."/>
            <person name="Li X.-Z."/>
            <person name="Zhou T."/>
        </authorList>
    </citation>
    <scope>NUCLEOTIDE SEQUENCE [LARGE SCALE GENOMIC DNA]</scope>
    <source>
        <strain evidence="1 2">E84</strain>
    </source>
</reference>
<dbReference type="RefSeq" id="WP_046138254.1">
    <property type="nucleotide sequence ID" value="NZ_LANJ01000011.1"/>
</dbReference>
<proteinExistence type="predicted"/>
<dbReference type="PATRIC" id="fig|1293439.3.peg.525"/>
<comment type="caution">
    <text evidence="1">The sequence shown here is derived from an EMBL/GenBank/DDBJ whole genome shotgun (WGS) entry which is preliminary data.</text>
</comment>
<evidence type="ECO:0000313" key="1">
    <source>
        <dbReference type="EMBL" id="KKC39519.1"/>
    </source>
</evidence>
<evidence type="ECO:0000313" key="2">
    <source>
        <dbReference type="Proteomes" id="UP000033411"/>
    </source>
</evidence>